<feature type="region of interest" description="Disordered" evidence="1">
    <location>
        <begin position="1"/>
        <end position="68"/>
    </location>
</feature>
<feature type="compositionally biased region" description="Basic and acidic residues" evidence="1">
    <location>
        <begin position="22"/>
        <end position="34"/>
    </location>
</feature>
<evidence type="ECO:0000256" key="1">
    <source>
        <dbReference type="SAM" id="MobiDB-lite"/>
    </source>
</evidence>
<proteinExistence type="predicted"/>
<evidence type="ECO:0000313" key="3">
    <source>
        <dbReference type="Proteomes" id="UP000198420"/>
    </source>
</evidence>
<dbReference type="Proteomes" id="UP000198420">
    <property type="component" value="Unassembled WGS sequence"/>
</dbReference>
<protein>
    <submittedName>
        <fullName evidence="2">Uncharacterized protein</fullName>
    </submittedName>
</protein>
<dbReference type="AlphaFoldDB" id="A0A239CW23"/>
<name>A0A239CW23_9ACTN</name>
<dbReference type="EMBL" id="FZNP01000013">
    <property type="protein sequence ID" value="SNS24300.1"/>
    <property type="molecule type" value="Genomic_DNA"/>
</dbReference>
<sequence>MHVVFTPPGESSAGGLDLPWSEPHDSRDGERFVEIGRPGLSRHAARSVAGPGHRRRILTSLPSEVPRT</sequence>
<accession>A0A239CW23</accession>
<dbReference type="OrthoDB" id="1550523at2"/>
<organism evidence="2 3">
    <name type="scientific">Actinomadura mexicana</name>
    <dbReference type="NCBI Taxonomy" id="134959"/>
    <lineage>
        <taxon>Bacteria</taxon>
        <taxon>Bacillati</taxon>
        <taxon>Actinomycetota</taxon>
        <taxon>Actinomycetes</taxon>
        <taxon>Streptosporangiales</taxon>
        <taxon>Thermomonosporaceae</taxon>
        <taxon>Actinomadura</taxon>
    </lineage>
</organism>
<dbReference type="RefSeq" id="WP_089315129.1">
    <property type="nucleotide sequence ID" value="NZ_FZNP01000013.1"/>
</dbReference>
<keyword evidence="3" id="KW-1185">Reference proteome</keyword>
<gene>
    <name evidence="2" type="ORF">SAMN06265355_113146</name>
</gene>
<reference evidence="3" key="1">
    <citation type="submission" date="2017-06" db="EMBL/GenBank/DDBJ databases">
        <authorList>
            <person name="Varghese N."/>
            <person name="Submissions S."/>
        </authorList>
    </citation>
    <scope>NUCLEOTIDE SEQUENCE [LARGE SCALE GENOMIC DNA]</scope>
    <source>
        <strain evidence="3">DSM 44485</strain>
    </source>
</reference>
<evidence type="ECO:0000313" key="2">
    <source>
        <dbReference type="EMBL" id="SNS24300.1"/>
    </source>
</evidence>